<accession>A0A812PMP7</accession>
<reference evidence="1" key="1">
    <citation type="submission" date="2021-02" db="EMBL/GenBank/DDBJ databases">
        <authorList>
            <person name="Dougan E. K."/>
            <person name="Rhodes N."/>
            <person name="Thang M."/>
            <person name="Chan C."/>
        </authorList>
    </citation>
    <scope>NUCLEOTIDE SEQUENCE</scope>
</reference>
<dbReference type="InterPro" id="IPR007577">
    <property type="entry name" value="GlycoTrfase_DXD_sugar-bd_CS"/>
</dbReference>
<dbReference type="SUPFAM" id="SSF53448">
    <property type="entry name" value="Nucleotide-diphospho-sugar transferases"/>
    <property type="match status" value="1"/>
</dbReference>
<evidence type="ECO:0000313" key="2">
    <source>
        <dbReference type="Proteomes" id="UP000649617"/>
    </source>
</evidence>
<dbReference type="AlphaFoldDB" id="A0A812PMP7"/>
<sequence>MIPVPEDSADWGDTLQDLEFLALTDSTFQYMLTGDQYGARSLFGGQALICPGAALTQNYKRSGSITPSILELLSWQCLHICGHCPGGVPYSNPAVIGMLKDNLHKKVNVALIPIEDSIPEDRQDKLHFHTASAEAAIGALTVRGVTQTYMHDSKPEPSQMCRKYMPEMTRTFCDDEDLYNVLQSPAHRADLFRYVYLYEHGGLYLDIKCSLRMQFDELRSCLAEEWGTAQSYAHSALGHCPSPPGQLPKDYMVMVIGNRGDHHLSGHPPQHGWNISSRFGPIYLLRERHNKELLELE</sequence>
<comment type="caution">
    <text evidence="1">The sequence shown here is derived from an EMBL/GenBank/DDBJ whole genome shotgun (WGS) entry which is preliminary data.</text>
</comment>
<dbReference type="OrthoDB" id="409543at2759"/>
<dbReference type="InterPro" id="IPR029044">
    <property type="entry name" value="Nucleotide-diphossugar_trans"/>
</dbReference>
<dbReference type="Proteomes" id="UP000649617">
    <property type="component" value="Unassembled WGS sequence"/>
</dbReference>
<proteinExistence type="predicted"/>
<keyword evidence="2" id="KW-1185">Reference proteome</keyword>
<dbReference type="Pfam" id="PF04488">
    <property type="entry name" value="Gly_transf_sug"/>
    <property type="match status" value="1"/>
</dbReference>
<gene>
    <name evidence="1" type="ORF">SPIL2461_LOCUS8745</name>
</gene>
<organism evidence="1 2">
    <name type="scientific">Symbiodinium pilosum</name>
    <name type="common">Dinoflagellate</name>
    <dbReference type="NCBI Taxonomy" id="2952"/>
    <lineage>
        <taxon>Eukaryota</taxon>
        <taxon>Sar</taxon>
        <taxon>Alveolata</taxon>
        <taxon>Dinophyceae</taxon>
        <taxon>Suessiales</taxon>
        <taxon>Symbiodiniaceae</taxon>
        <taxon>Symbiodinium</taxon>
    </lineage>
</organism>
<name>A0A812PMP7_SYMPI</name>
<dbReference type="Gene3D" id="3.90.550.20">
    <property type="match status" value="1"/>
</dbReference>
<evidence type="ECO:0000313" key="1">
    <source>
        <dbReference type="EMBL" id="CAE7363760.1"/>
    </source>
</evidence>
<protein>
    <submittedName>
        <fullName evidence="1">Uncharacterized protein</fullName>
    </submittedName>
</protein>
<dbReference type="EMBL" id="CAJNIZ010014577">
    <property type="protein sequence ID" value="CAE7363760.1"/>
    <property type="molecule type" value="Genomic_DNA"/>
</dbReference>
<feature type="non-terminal residue" evidence="1">
    <location>
        <position position="1"/>
    </location>
</feature>